<gene>
    <name evidence="8" type="ORF">ACFPRH_08495</name>
</gene>
<dbReference type="CDD" id="cd02440">
    <property type="entry name" value="AdoMet_MTases"/>
    <property type="match status" value="1"/>
</dbReference>
<dbReference type="PANTHER" id="PTHR42933">
    <property type="entry name" value="SLR6095 PROTEIN"/>
    <property type="match status" value="1"/>
</dbReference>
<dbReference type="Gene3D" id="3.40.50.150">
    <property type="entry name" value="Vaccinia Virus protein VP39"/>
    <property type="match status" value="1"/>
</dbReference>
<reference evidence="9" key="1">
    <citation type="journal article" date="2019" name="Int. J. Syst. Evol. Microbiol.">
        <title>The Global Catalogue of Microorganisms (GCM) 10K type strain sequencing project: providing services to taxonomists for standard genome sequencing and annotation.</title>
        <authorList>
            <consortium name="The Broad Institute Genomics Platform"/>
            <consortium name="The Broad Institute Genome Sequencing Center for Infectious Disease"/>
            <person name="Wu L."/>
            <person name="Ma J."/>
        </authorList>
    </citation>
    <scope>NUCLEOTIDE SEQUENCE [LARGE SCALE GENOMIC DNA]</scope>
    <source>
        <strain evidence="9">PCU 266</strain>
    </source>
</reference>
<evidence type="ECO:0000256" key="2">
    <source>
        <dbReference type="ARBA" id="ARBA00022603"/>
    </source>
</evidence>
<dbReference type="InterPro" id="IPR003356">
    <property type="entry name" value="DNA_methylase_A-5"/>
</dbReference>
<evidence type="ECO:0000256" key="4">
    <source>
        <dbReference type="ARBA" id="ARBA00022691"/>
    </source>
</evidence>
<evidence type="ECO:0000256" key="6">
    <source>
        <dbReference type="ARBA" id="ARBA00047942"/>
    </source>
</evidence>
<dbReference type="PRINTS" id="PR00507">
    <property type="entry name" value="N12N6MTFRASE"/>
</dbReference>
<dbReference type="InterPro" id="IPR029063">
    <property type="entry name" value="SAM-dependent_MTases_sf"/>
</dbReference>
<evidence type="ECO:0000256" key="1">
    <source>
        <dbReference type="ARBA" id="ARBA00011900"/>
    </source>
</evidence>
<dbReference type="InterPro" id="IPR051537">
    <property type="entry name" value="DNA_Adenine_Mtase"/>
</dbReference>
<evidence type="ECO:0000256" key="5">
    <source>
        <dbReference type="ARBA" id="ARBA00022747"/>
    </source>
</evidence>
<dbReference type="GO" id="GO:0032259">
    <property type="term" value="P:methylation"/>
    <property type="evidence" value="ECO:0007669"/>
    <property type="project" value="UniProtKB-KW"/>
</dbReference>
<evidence type="ECO:0000259" key="7">
    <source>
        <dbReference type="Pfam" id="PF02384"/>
    </source>
</evidence>
<evidence type="ECO:0000313" key="8">
    <source>
        <dbReference type="EMBL" id="MFC5151770.1"/>
    </source>
</evidence>
<name>A0ABW0AGK9_9ACTN</name>
<keyword evidence="2 8" id="KW-0489">Methyltransferase</keyword>
<proteinExistence type="predicted"/>
<keyword evidence="3" id="KW-0808">Transferase</keyword>
<dbReference type="GO" id="GO:0008168">
    <property type="term" value="F:methyltransferase activity"/>
    <property type="evidence" value="ECO:0007669"/>
    <property type="project" value="UniProtKB-KW"/>
</dbReference>
<protein>
    <recommendedName>
        <fullName evidence="1">site-specific DNA-methyltransferase (adenine-specific)</fullName>
        <ecNumber evidence="1">2.1.1.72</ecNumber>
    </recommendedName>
</protein>
<dbReference type="EC" id="2.1.1.72" evidence="1"/>
<dbReference type="Proteomes" id="UP001596160">
    <property type="component" value="Unassembled WGS sequence"/>
</dbReference>
<dbReference type="RefSeq" id="WP_344476390.1">
    <property type="nucleotide sequence ID" value="NZ_BAAASB010000006.1"/>
</dbReference>
<organism evidence="8 9">
    <name type="scientific">Streptomyces amakusaensis</name>
    <dbReference type="NCBI Taxonomy" id="67271"/>
    <lineage>
        <taxon>Bacteria</taxon>
        <taxon>Bacillati</taxon>
        <taxon>Actinomycetota</taxon>
        <taxon>Actinomycetes</taxon>
        <taxon>Kitasatosporales</taxon>
        <taxon>Streptomycetaceae</taxon>
        <taxon>Streptomyces</taxon>
    </lineage>
</organism>
<evidence type="ECO:0000256" key="3">
    <source>
        <dbReference type="ARBA" id="ARBA00022679"/>
    </source>
</evidence>
<dbReference type="Pfam" id="PF02384">
    <property type="entry name" value="N6_Mtase"/>
    <property type="match status" value="1"/>
</dbReference>
<dbReference type="PANTHER" id="PTHR42933:SF3">
    <property type="entry name" value="TYPE I RESTRICTION ENZYME MJAVIII METHYLASE SUBUNIT"/>
    <property type="match status" value="1"/>
</dbReference>
<feature type="domain" description="DNA methylase adenine-specific" evidence="7">
    <location>
        <begin position="125"/>
        <end position="433"/>
    </location>
</feature>
<dbReference type="SUPFAM" id="SSF53335">
    <property type="entry name" value="S-adenosyl-L-methionine-dependent methyltransferases"/>
    <property type="match status" value="1"/>
</dbReference>
<keyword evidence="9" id="KW-1185">Reference proteome</keyword>
<keyword evidence="4" id="KW-0949">S-adenosyl-L-methionine</keyword>
<dbReference type="EMBL" id="JBHSKP010000004">
    <property type="protein sequence ID" value="MFC5151770.1"/>
    <property type="molecule type" value="Genomic_DNA"/>
</dbReference>
<comment type="catalytic activity">
    <reaction evidence="6">
        <text>a 2'-deoxyadenosine in DNA + S-adenosyl-L-methionine = an N(6)-methyl-2'-deoxyadenosine in DNA + S-adenosyl-L-homocysteine + H(+)</text>
        <dbReference type="Rhea" id="RHEA:15197"/>
        <dbReference type="Rhea" id="RHEA-COMP:12418"/>
        <dbReference type="Rhea" id="RHEA-COMP:12419"/>
        <dbReference type="ChEBI" id="CHEBI:15378"/>
        <dbReference type="ChEBI" id="CHEBI:57856"/>
        <dbReference type="ChEBI" id="CHEBI:59789"/>
        <dbReference type="ChEBI" id="CHEBI:90615"/>
        <dbReference type="ChEBI" id="CHEBI:90616"/>
        <dbReference type="EC" id="2.1.1.72"/>
    </reaction>
</comment>
<keyword evidence="5" id="KW-0680">Restriction system</keyword>
<comment type="caution">
    <text evidence="8">The sequence shown here is derived from an EMBL/GenBank/DDBJ whole genome shotgun (WGS) entry which is preliminary data.</text>
</comment>
<sequence>MRRLTANRLVRRLLDMTDGLRGGVASDAYPDVLSAFLVLKRFQDEPSLRNQDDSAFFSSELFYGLYGLQDPRELRDALSRLGHRVPLEGVPDHLDLTADLTRSDLQRLSYQFSDLDLADEHLEFRDTVGRAYDLLLGRFAESGGKKGGEFYTPRSVVRTMVRLVDPQEGQSVHDPFAGSGGMLIAARDHVEAHGGDGSRLGLYGQERNGGAWATARLNLLLHGLDNSHIVQGDTLADPLLTADGRLRRFDRVLANPPFSMNYDEHTMRFPERMKYGQVPSRAKKADLMQVQHVLAVLEPEGVGAVVVPHGVLFRTGAEYQIRRGMIEDDRIAAVIGIGPNVFYGTSVPACILVLRGTAGAAPEQRGRILFVNAEHETATGRTRKYLDPQSAEKIVETYLRQEDVPGFSRVVHRDEIAAMDFSLNIPLYVDGAAPSEGQLDVRAALFGGVPRREIALAERKFRSFGVDPDTLFTPRDSRYVDFLDEGYKATAHRILELSQAGEERGVRLCRAWWGEIGWARVDDAVGSGDSPALREPLLRSFRDALLPLGVLDRHQLAGVFASWWSERREDLESLDRWGYPHVLIRWSDPVNDPPQRVRTDGTPRECVLDALMDDLCARLRRVLSTERLALRDSYLSWGDRYAVSLADLEEQGRETAQRLRDRLGRLGYG</sequence>
<evidence type="ECO:0000313" key="9">
    <source>
        <dbReference type="Proteomes" id="UP001596160"/>
    </source>
</evidence>
<accession>A0ABW0AGK9</accession>